<dbReference type="RefSeq" id="WP_057658079.1">
    <property type="nucleotide sequence ID" value="NZ_LDJL01000007.1"/>
</dbReference>
<sequence>MFRFSPLCIALLLSTSVTAYAQTAIDQSHPLAADGRLDINNVKGSIQVTAWDRNEVKISGTLGQGVEKLSVEGSPEHLEIRVVYPRGSGWGGSHGGPTDLKLMVPLRAELDVESVSADVDVTGVAPRQISIESVSGAITAIGAPQRADLQSVSGDISATLNSRDVDLQTVSGRLDLRGRLSGDVSAETVSGDINVAVNGEQVTDLSTNTVSGDAEVHTDLASKGEIHMESVSGNLLLVVPRTLSARVSGESFSGDLKAPGVTIKKERGPGSSFSTRYGAADGEVTLETFSGDAELRLQ</sequence>
<keyword evidence="4" id="KW-1185">Reference proteome</keyword>
<dbReference type="AlphaFoldDB" id="A0A0R0CKS4"/>
<dbReference type="EMBL" id="LDJL01000007">
    <property type="protein sequence ID" value="KRG70139.1"/>
    <property type="molecule type" value="Genomic_DNA"/>
</dbReference>
<gene>
    <name evidence="3" type="ORF">ABB29_07940</name>
</gene>
<dbReference type="STRING" id="344882.ABB29_07940"/>
<organism evidence="3 4">
    <name type="scientific">Pseudoxanthomonas dokdonensis</name>
    <dbReference type="NCBI Taxonomy" id="344882"/>
    <lineage>
        <taxon>Bacteria</taxon>
        <taxon>Pseudomonadati</taxon>
        <taxon>Pseudomonadota</taxon>
        <taxon>Gammaproteobacteria</taxon>
        <taxon>Lysobacterales</taxon>
        <taxon>Lysobacteraceae</taxon>
        <taxon>Pseudoxanthomonas</taxon>
    </lineage>
</organism>
<dbReference type="OrthoDB" id="7056452at2"/>
<evidence type="ECO:0000256" key="1">
    <source>
        <dbReference type="SAM" id="SignalP"/>
    </source>
</evidence>
<comment type="caution">
    <text evidence="3">The sequence shown here is derived from an EMBL/GenBank/DDBJ whole genome shotgun (WGS) entry which is preliminary data.</text>
</comment>
<evidence type="ECO:0000313" key="4">
    <source>
        <dbReference type="Proteomes" id="UP000052052"/>
    </source>
</evidence>
<dbReference type="Proteomes" id="UP000052052">
    <property type="component" value="Unassembled WGS sequence"/>
</dbReference>
<feature type="domain" description="DUF4097" evidence="2">
    <location>
        <begin position="37"/>
        <end position="218"/>
    </location>
</feature>
<name>A0A0R0CKS4_9GAMM</name>
<dbReference type="PATRIC" id="fig|344882.3.peg.2937"/>
<proteinExistence type="predicted"/>
<keyword evidence="1" id="KW-0732">Signal</keyword>
<protein>
    <recommendedName>
        <fullName evidence="2">DUF4097 domain-containing protein</fullName>
    </recommendedName>
</protein>
<dbReference type="Pfam" id="PF13349">
    <property type="entry name" value="DUF4097"/>
    <property type="match status" value="1"/>
</dbReference>
<evidence type="ECO:0000259" key="2">
    <source>
        <dbReference type="Pfam" id="PF13349"/>
    </source>
</evidence>
<reference evidence="3 4" key="1">
    <citation type="submission" date="2015-05" db="EMBL/GenBank/DDBJ databases">
        <title>Genome sequencing and analysis of members of genus Stenotrophomonas.</title>
        <authorList>
            <person name="Patil P.P."/>
            <person name="Midha S."/>
            <person name="Patil P.B."/>
        </authorList>
    </citation>
    <scope>NUCLEOTIDE SEQUENCE [LARGE SCALE GENOMIC DNA]</scope>
    <source>
        <strain evidence="3 4">DSM 21858</strain>
    </source>
</reference>
<accession>A0A0R0CKS4</accession>
<evidence type="ECO:0000313" key="3">
    <source>
        <dbReference type="EMBL" id="KRG70139.1"/>
    </source>
</evidence>
<feature type="signal peptide" evidence="1">
    <location>
        <begin position="1"/>
        <end position="21"/>
    </location>
</feature>
<feature type="chain" id="PRO_5006394229" description="DUF4097 domain-containing protein" evidence="1">
    <location>
        <begin position="22"/>
        <end position="298"/>
    </location>
</feature>
<dbReference type="InterPro" id="IPR025164">
    <property type="entry name" value="Toastrack_DUF4097"/>
</dbReference>